<evidence type="ECO:0000313" key="2">
    <source>
        <dbReference type="Proteomes" id="UP000789570"/>
    </source>
</evidence>
<feature type="non-terminal residue" evidence="1">
    <location>
        <position position="69"/>
    </location>
</feature>
<sequence length="69" mass="8030">GQWRAVDGRGNGGQWVVGTVKGSEWWRRWRVIEGSGRKWEMLLEIFLTQIPNWVQPVSLRVHLVISDCI</sequence>
<feature type="non-terminal residue" evidence="1">
    <location>
        <position position="1"/>
    </location>
</feature>
<accession>A0A9N9JA46</accession>
<dbReference type="AlphaFoldDB" id="A0A9N9JA46"/>
<name>A0A9N9JA46_9GLOM</name>
<evidence type="ECO:0000313" key="1">
    <source>
        <dbReference type="EMBL" id="CAG8772762.1"/>
    </source>
</evidence>
<dbReference type="Proteomes" id="UP000789570">
    <property type="component" value="Unassembled WGS sequence"/>
</dbReference>
<gene>
    <name evidence="1" type="ORF">FCALED_LOCUS17641</name>
</gene>
<reference evidence="1" key="1">
    <citation type="submission" date="2021-06" db="EMBL/GenBank/DDBJ databases">
        <authorList>
            <person name="Kallberg Y."/>
            <person name="Tangrot J."/>
            <person name="Rosling A."/>
        </authorList>
    </citation>
    <scope>NUCLEOTIDE SEQUENCE</scope>
    <source>
        <strain evidence="1">UK204</strain>
    </source>
</reference>
<proteinExistence type="predicted"/>
<protein>
    <submittedName>
        <fullName evidence="1">17026_t:CDS:1</fullName>
    </submittedName>
</protein>
<keyword evidence="2" id="KW-1185">Reference proteome</keyword>
<comment type="caution">
    <text evidence="1">The sequence shown here is derived from an EMBL/GenBank/DDBJ whole genome shotgun (WGS) entry which is preliminary data.</text>
</comment>
<dbReference type="EMBL" id="CAJVPQ010028299">
    <property type="protein sequence ID" value="CAG8772762.1"/>
    <property type="molecule type" value="Genomic_DNA"/>
</dbReference>
<organism evidence="1 2">
    <name type="scientific">Funneliformis caledonium</name>
    <dbReference type="NCBI Taxonomy" id="1117310"/>
    <lineage>
        <taxon>Eukaryota</taxon>
        <taxon>Fungi</taxon>
        <taxon>Fungi incertae sedis</taxon>
        <taxon>Mucoromycota</taxon>
        <taxon>Glomeromycotina</taxon>
        <taxon>Glomeromycetes</taxon>
        <taxon>Glomerales</taxon>
        <taxon>Glomeraceae</taxon>
        <taxon>Funneliformis</taxon>
    </lineage>
</organism>